<proteinExistence type="predicted"/>
<dbReference type="Proteomes" id="UP001060085">
    <property type="component" value="Linkage Group LG05"/>
</dbReference>
<evidence type="ECO:0000313" key="2">
    <source>
        <dbReference type="Proteomes" id="UP001060085"/>
    </source>
</evidence>
<evidence type="ECO:0000313" key="1">
    <source>
        <dbReference type="EMBL" id="KAI5662458.1"/>
    </source>
</evidence>
<protein>
    <submittedName>
        <fullName evidence="1">Uncharacterized protein</fullName>
    </submittedName>
</protein>
<sequence>MKFETEEACRTGHPGGKGILIKDLFGPDETWAFHRFSFPIPDAIRNIIISIPRSSPQRSDNVLRWSHTNNGDFSSKTAYDALIREEDPQDTVDYGWIWKSKTCQRVKHFLWLTARERLPTKHLLLPGKIEVDPKTCQKEEEDVSHILKDCPIARPTWTALDTVWTPSQTHGQTSYNGYGLAVPRLSCLISSEYLGTPSFPSLIGLYGGNETRASLTTPQPSPIQESLNRAKEFATLDLG</sequence>
<keyword evidence="2" id="KW-1185">Reference proteome</keyword>
<accession>A0ACC0ANB2</accession>
<gene>
    <name evidence="1" type="ORF">M9H77_21781</name>
</gene>
<comment type="caution">
    <text evidence="1">The sequence shown here is derived from an EMBL/GenBank/DDBJ whole genome shotgun (WGS) entry which is preliminary data.</text>
</comment>
<name>A0ACC0ANB2_CATRO</name>
<organism evidence="1 2">
    <name type="scientific">Catharanthus roseus</name>
    <name type="common">Madagascar periwinkle</name>
    <name type="synonym">Vinca rosea</name>
    <dbReference type="NCBI Taxonomy" id="4058"/>
    <lineage>
        <taxon>Eukaryota</taxon>
        <taxon>Viridiplantae</taxon>
        <taxon>Streptophyta</taxon>
        <taxon>Embryophyta</taxon>
        <taxon>Tracheophyta</taxon>
        <taxon>Spermatophyta</taxon>
        <taxon>Magnoliopsida</taxon>
        <taxon>eudicotyledons</taxon>
        <taxon>Gunneridae</taxon>
        <taxon>Pentapetalae</taxon>
        <taxon>asterids</taxon>
        <taxon>lamiids</taxon>
        <taxon>Gentianales</taxon>
        <taxon>Apocynaceae</taxon>
        <taxon>Rauvolfioideae</taxon>
        <taxon>Vinceae</taxon>
        <taxon>Catharanthinae</taxon>
        <taxon>Catharanthus</taxon>
    </lineage>
</organism>
<reference evidence="2" key="1">
    <citation type="journal article" date="2023" name="Nat. Plants">
        <title>Single-cell RNA sequencing provides a high-resolution roadmap for understanding the multicellular compartmentation of specialized metabolism.</title>
        <authorList>
            <person name="Sun S."/>
            <person name="Shen X."/>
            <person name="Li Y."/>
            <person name="Li Y."/>
            <person name="Wang S."/>
            <person name="Li R."/>
            <person name="Zhang H."/>
            <person name="Shen G."/>
            <person name="Guo B."/>
            <person name="Wei J."/>
            <person name="Xu J."/>
            <person name="St-Pierre B."/>
            <person name="Chen S."/>
            <person name="Sun C."/>
        </authorList>
    </citation>
    <scope>NUCLEOTIDE SEQUENCE [LARGE SCALE GENOMIC DNA]</scope>
</reference>
<dbReference type="EMBL" id="CM044705">
    <property type="protein sequence ID" value="KAI5662458.1"/>
    <property type="molecule type" value="Genomic_DNA"/>
</dbReference>